<dbReference type="Pfam" id="PF01657">
    <property type="entry name" value="Stress-antifung"/>
    <property type="match status" value="2"/>
</dbReference>
<evidence type="ECO:0000256" key="11">
    <source>
        <dbReference type="ARBA" id="ARBA00023136"/>
    </source>
</evidence>
<evidence type="ECO:0000256" key="12">
    <source>
        <dbReference type="ARBA" id="ARBA00023170"/>
    </source>
</evidence>
<evidence type="ECO:0000256" key="14">
    <source>
        <dbReference type="SAM" id="MobiDB-lite"/>
    </source>
</evidence>
<keyword evidence="11 15" id="KW-0472">Membrane</keyword>
<keyword evidence="6" id="KW-0677">Repeat</keyword>
<proteinExistence type="predicted"/>
<evidence type="ECO:0000256" key="1">
    <source>
        <dbReference type="ARBA" id="ARBA00004167"/>
    </source>
</evidence>
<dbReference type="GO" id="GO:0004674">
    <property type="term" value="F:protein serine/threonine kinase activity"/>
    <property type="evidence" value="ECO:0007669"/>
    <property type="project" value="UniProtKB-KW"/>
</dbReference>
<dbReference type="Gene3D" id="3.30.430.20">
    <property type="entry name" value="Gnk2 domain, C-X8-C-X2-C motif"/>
    <property type="match status" value="2"/>
</dbReference>
<evidence type="ECO:0000256" key="2">
    <source>
        <dbReference type="ARBA" id="ARBA00022527"/>
    </source>
</evidence>
<feature type="transmembrane region" description="Helical" evidence="15">
    <location>
        <begin position="281"/>
        <end position="304"/>
    </location>
</feature>
<dbReference type="GO" id="GO:0005524">
    <property type="term" value="F:ATP binding"/>
    <property type="evidence" value="ECO:0007669"/>
    <property type="project" value="UniProtKB-KW"/>
</dbReference>
<dbReference type="Pfam" id="PF07714">
    <property type="entry name" value="PK_Tyr_Ser-Thr"/>
    <property type="match status" value="1"/>
</dbReference>
<feature type="domain" description="Gnk2-homologous" evidence="18">
    <location>
        <begin position="35"/>
        <end position="141"/>
    </location>
</feature>
<dbReference type="Gene3D" id="3.30.200.20">
    <property type="entry name" value="Phosphorylase Kinase, domain 1"/>
    <property type="match status" value="1"/>
</dbReference>
<keyword evidence="8 19" id="KW-0418">Kinase</keyword>
<dbReference type="Gene3D" id="1.10.510.10">
    <property type="entry name" value="Transferase(Phosphotransferase) domain 1"/>
    <property type="match status" value="1"/>
</dbReference>
<keyword evidence="5 16" id="KW-0732">Signal</keyword>
<feature type="domain" description="Protein kinase" evidence="17">
    <location>
        <begin position="342"/>
        <end position="621"/>
    </location>
</feature>
<dbReference type="CDD" id="cd23509">
    <property type="entry name" value="Gnk2-like"/>
    <property type="match status" value="2"/>
</dbReference>
<evidence type="ECO:0000256" key="15">
    <source>
        <dbReference type="SAM" id="Phobius"/>
    </source>
</evidence>
<dbReference type="PANTHER" id="PTHR27002:SF1040">
    <property type="entry name" value="OS07G0538400 PROTEIN"/>
    <property type="match status" value="1"/>
</dbReference>
<dbReference type="GO" id="GO:0006950">
    <property type="term" value="P:response to stress"/>
    <property type="evidence" value="ECO:0007669"/>
    <property type="project" value="UniProtKB-ARBA"/>
</dbReference>
<reference evidence="19 20" key="2">
    <citation type="journal article" date="2017" name="Nature">
        <title>The Apostasia genome and the evolution of orchids.</title>
        <authorList>
            <person name="Zhang G.Q."/>
            <person name="Liu K.W."/>
            <person name="Li Z."/>
            <person name="Lohaus R."/>
            <person name="Hsiao Y.Y."/>
            <person name="Niu S.C."/>
            <person name="Wang J.Y."/>
            <person name="Lin Y.C."/>
            <person name="Xu Q."/>
            <person name="Chen L.J."/>
            <person name="Yoshida K."/>
            <person name="Fujiwara S."/>
            <person name="Wang Z.W."/>
            <person name="Zhang Y.Q."/>
            <person name="Mitsuda N."/>
            <person name="Wang M."/>
            <person name="Liu G.H."/>
            <person name="Pecoraro L."/>
            <person name="Huang H.X."/>
            <person name="Xiao X.J."/>
            <person name="Lin M."/>
            <person name="Wu X.Y."/>
            <person name="Wu W.L."/>
            <person name="Chen Y.Y."/>
            <person name="Chang S.B."/>
            <person name="Sakamoto S."/>
            <person name="Ohme-Takagi M."/>
            <person name="Yagi M."/>
            <person name="Zeng S.J."/>
            <person name="Shen C.Y."/>
            <person name="Yeh C.M."/>
            <person name="Luo Y.B."/>
            <person name="Tsai W.C."/>
            <person name="Van de Peer Y."/>
            <person name="Liu Z.J."/>
        </authorList>
    </citation>
    <scope>NUCLEOTIDE SEQUENCE [LARGE SCALE GENOMIC DNA]</scope>
    <source>
        <tissue evidence="19">The whole plant</tissue>
    </source>
</reference>
<evidence type="ECO:0000256" key="8">
    <source>
        <dbReference type="ARBA" id="ARBA00022777"/>
    </source>
</evidence>
<keyword evidence="2" id="KW-0723">Serine/threonine-protein kinase</keyword>
<comment type="subcellular location">
    <subcellularLocation>
        <location evidence="1">Membrane</location>
        <topology evidence="1">Single-pass membrane protein</topology>
    </subcellularLocation>
</comment>
<reference evidence="19 20" key="1">
    <citation type="journal article" date="2016" name="Sci. Rep.">
        <title>The Dendrobium catenatum Lindl. genome sequence provides insights into polysaccharide synthase, floral development and adaptive evolution.</title>
        <authorList>
            <person name="Zhang G.Q."/>
            <person name="Xu Q."/>
            <person name="Bian C."/>
            <person name="Tsai W.C."/>
            <person name="Yeh C.M."/>
            <person name="Liu K.W."/>
            <person name="Yoshida K."/>
            <person name="Zhang L.S."/>
            <person name="Chang S.B."/>
            <person name="Chen F."/>
            <person name="Shi Y."/>
            <person name="Su Y.Y."/>
            <person name="Zhang Y.Q."/>
            <person name="Chen L.J."/>
            <person name="Yin Y."/>
            <person name="Lin M."/>
            <person name="Huang H."/>
            <person name="Deng H."/>
            <person name="Wang Z.W."/>
            <person name="Zhu S.L."/>
            <person name="Zhao X."/>
            <person name="Deng C."/>
            <person name="Niu S.C."/>
            <person name="Huang J."/>
            <person name="Wang M."/>
            <person name="Liu G.H."/>
            <person name="Yang H.J."/>
            <person name="Xiao X.J."/>
            <person name="Hsiao Y.Y."/>
            <person name="Wu W.L."/>
            <person name="Chen Y.Y."/>
            <person name="Mitsuda N."/>
            <person name="Ohme-Takagi M."/>
            <person name="Luo Y.B."/>
            <person name="Van de Peer Y."/>
            <person name="Liu Z.J."/>
        </authorList>
    </citation>
    <scope>NUCLEOTIDE SEQUENCE [LARGE SCALE GENOMIC DNA]</scope>
    <source>
        <tissue evidence="19">The whole plant</tissue>
    </source>
</reference>
<keyword evidence="9" id="KW-0067">ATP-binding</keyword>
<dbReference type="PANTHER" id="PTHR27002">
    <property type="entry name" value="RECEPTOR-LIKE SERINE/THREONINE-PROTEIN KINASE SD1-8"/>
    <property type="match status" value="1"/>
</dbReference>
<dbReference type="PROSITE" id="PS51473">
    <property type="entry name" value="GNK2"/>
    <property type="match status" value="2"/>
</dbReference>
<organism evidence="19 20">
    <name type="scientific">Dendrobium catenatum</name>
    <dbReference type="NCBI Taxonomy" id="906689"/>
    <lineage>
        <taxon>Eukaryota</taxon>
        <taxon>Viridiplantae</taxon>
        <taxon>Streptophyta</taxon>
        <taxon>Embryophyta</taxon>
        <taxon>Tracheophyta</taxon>
        <taxon>Spermatophyta</taxon>
        <taxon>Magnoliopsida</taxon>
        <taxon>Liliopsida</taxon>
        <taxon>Asparagales</taxon>
        <taxon>Orchidaceae</taxon>
        <taxon>Epidendroideae</taxon>
        <taxon>Malaxideae</taxon>
        <taxon>Dendrobiinae</taxon>
        <taxon>Dendrobium</taxon>
    </lineage>
</organism>
<dbReference type="InterPro" id="IPR002902">
    <property type="entry name" value="GNK2"/>
</dbReference>
<evidence type="ECO:0000256" key="5">
    <source>
        <dbReference type="ARBA" id="ARBA00022729"/>
    </source>
</evidence>
<dbReference type="OrthoDB" id="688481at2759"/>
<feature type="domain" description="Gnk2-homologous" evidence="18">
    <location>
        <begin position="147"/>
        <end position="252"/>
    </location>
</feature>
<feature type="compositionally biased region" description="Low complexity" evidence="14">
    <location>
        <begin position="632"/>
        <end position="649"/>
    </location>
</feature>
<protein>
    <submittedName>
        <fullName evidence="19">Cysteine-rich receptor-like protein kinase 25</fullName>
    </submittedName>
</protein>
<dbReference type="FunFam" id="3.30.200.20:FF:000727">
    <property type="entry name" value="Cysteine-rich RLK (RECEPTOR-like protein kinase) 23"/>
    <property type="match status" value="1"/>
</dbReference>
<evidence type="ECO:0000259" key="18">
    <source>
        <dbReference type="PROSITE" id="PS51473"/>
    </source>
</evidence>
<evidence type="ECO:0000256" key="4">
    <source>
        <dbReference type="ARBA" id="ARBA00022692"/>
    </source>
</evidence>
<keyword evidence="13" id="KW-0325">Glycoprotein</keyword>
<dbReference type="PROSITE" id="PS50011">
    <property type="entry name" value="PROTEIN_KINASE_DOM"/>
    <property type="match status" value="1"/>
</dbReference>
<evidence type="ECO:0000256" key="7">
    <source>
        <dbReference type="ARBA" id="ARBA00022741"/>
    </source>
</evidence>
<keyword evidence="3" id="KW-0808">Transferase</keyword>
<feature type="chain" id="PRO_5014144535" evidence="16">
    <location>
        <begin position="34"/>
        <end position="681"/>
    </location>
</feature>
<evidence type="ECO:0000256" key="3">
    <source>
        <dbReference type="ARBA" id="ARBA00022679"/>
    </source>
</evidence>
<keyword evidence="7" id="KW-0547">Nucleotide-binding</keyword>
<keyword evidence="20" id="KW-1185">Reference proteome</keyword>
<dbReference type="EMBL" id="KZ504068">
    <property type="protein sequence ID" value="PKU59766.1"/>
    <property type="molecule type" value="Genomic_DNA"/>
</dbReference>
<evidence type="ECO:0000313" key="20">
    <source>
        <dbReference type="Proteomes" id="UP000233837"/>
    </source>
</evidence>
<evidence type="ECO:0000256" key="9">
    <source>
        <dbReference type="ARBA" id="ARBA00022840"/>
    </source>
</evidence>
<dbReference type="InterPro" id="IPR001245">
    <property type="entry name" value="Ser-Thr/Tyr_kinase_cat_dom"/>
</dbReference>
<dbReference type="FunFam" id="1.10.510.10:FF:000129">
    <property type="entry name" value="cysteine-rich receptor-like protein kinase 10"/>
    <property type="match status" value="1"/>
</dbReference>
<evidence type="ECO:0000256" key="13">
    <source>
        <dbReference type="ARBA" id="ARBA00023180"/>
    </source>
</evidence>
<keyword evidence="10 15" id="KW-1133">Transmembrane helix</keyword>
<dbReference type="InterPro" id="IPR038408">
    <property type="entry name" value="GNK2_sf"/>
</dbReference>
<evidence type="ECO:0000256" key="10">
    <source>
        <dbReference type="ARBA" id="ARBA00022989"/>
    </source>
</evidence>
<accession>A0A2I0V8M3</accession>
<evidence type="ECO:0000256" key="6">
    <source>
        <dbReference type="ARBA" id="ARBA00022737"/>
    </source>
</evidence>
<keyword evidence="12 19" id="KW-0675">Receptor</keyword>
<feature type="region of interest" description="Disordered" evidence="14">
    <location>
        <begin position="632"/>
        <end position="652"/>
    </location>
</feature>
<dbReference type="AlphaFoldDB" id="A0A2I0V8M3"/>
<dbReference type="GO" id="GO:0005886">
    <property type="term" value="C:plasma membrane"/>
    <property type="evidence" value="ECO:0007669"/>
    <property type="project" value="TreeGrafter"/>
</dbReference>
<dbReference type="InterPro" id="IPR011009">
    <property type="entry name" value="Kinase-like_dom_sf"/>
</dbReference>
<dbReference type="CDD" id="cd14066">
    <property type="entry name" value="STKc_IRAK"/>
    <property type="match status" value="1"/>
</dbReference>
<dbReference type="SUPFAM" id="SSF56112">
    <property type="entry name" value="Protein kinase-like (PK-like)"/>
    <property type="match status" value="1"/>
</dbReference>
<dbReference type="Proteomes" id="UP000233837">
    <property type="component" value="Unassembled WGS sequence"/>
</dbReference>
<name>A0A2I0V8M3_9ASPA</name>
<evidence type="ECO:0000256" key="16">
    <source>
        <dbReference type="SAM" id="SignalP"/>
    </source>
</evidence>
<evidence type="ECO:0000313" key="19">
    <source>
        <dbReference type="EMBL" id="PKU59766.1"/>
    </source>
</evidence>
<feature type="signal peptide" evidence="16">
    <location>
        <begin position="1"/>
        <end position="33"/>
    </location>
</feature>
<evidence type="ECO:0000259" key="17">
    <source>
        <dbReference type="PROSITE" id="PS50011"/>
    </source>
</evidence>
<keyword evidence="4 15" id="KW-0812">Transmembrane</keyword>
<sequence length="681" mass="75429">MAATVMTPPSTTLILFLSLIISFLFCAPSPIIAADPLLTSCVSGGNYTDPSPYASNLHLLLNRLISNTPKTENLFFEDSAGSTETQTVFGLAQCRPDAPLVVCSDCLTRSALQALHGTCAGQKSTAVRNEYCVLRYEDHSFYSLLENLNFKTIVRIENGTAPVEYSRQLRDLMEELWLEAKSSDLRIAVGKTNSPYEQIYGLAWCTMDLDPQTCHECLRQAYDLYAGHHYDYGLGGGSIASNCIVTYNNYPFFNLSLIQARSMAATPGGTGTSRGSQTKKIIIAVSISASILSAIIVVCILLICRSRFAKRKSSKLYVEEDIKTTESHLLPFVKLKAATNDFSNENKLGEGRFGPVYKGVLWDGRQIVVKRLSNTYGQGLVELRNEAALVAQLQHKNLVKLLGCCMQEDEKLVVYEYLPNASLDKHLYDPAGRAQLDWKRRQIIIEGIARGLVYLHNHSRLRIIHRDLNANNILLDGDMNPKISDFGLAKLVGINESQWNTKQIAGTFGYMAPEYAMRGMFSTKSDVFSYGMVVLEIITGRRNGSFIELGNALNLQTYVWQHWNQGKAEEVIDQGLGGQYQLEDVLRCINIGLLCIQAEPMERPSMASVVLMLSTNTETLLVPSLPGYFTGENPTSVSSESSTSPGGTNYDYQSIEQFTGGSGYSRRPSMNEISLDLMHAR</sequence>
<dbReference type="InterPro" id="IPR000719">
    <property type="entry name" value="Prot_kinase_dom"/>
</dbReference>
<gene>
    <name evidence="19" type="primary">CRK25</name>
    <name evidence="19" type="ORF">MA16_Dca021763</name>
</gene>
<dbReference type="STRING" id="906689.A0A2I0V8M3"/>